<keyword evidence="5" id="KW-0862">Zinc</keyword>
<evidence type="ECO:0000313" key="14">
    <source>
        <dbReference type="EMBL" id="ODV66747.1"/>
    </source>
</evidence>
<evidence type="ECO:0000256" key="10">
    <source>
        <dbReference type="ARBA" id="ARBA00039490"/>
    </source>
</evidence>
<protein>
    <recommendedName>
        <fullName evidence="10">pH-response transcription factor pacC/RIM101</fullName>
    </recommendedName>
</protein>
<keyword evidence="8" id="KW-0539">Nucleus</keyword>
<reference evidence="15" key="1">
    <citation type="submission" date="2016-05" db="EMBL/GenBank/DDBJ databases">
        <title>Comparative genomics of biotechnologically important yeasts.</title>
        <authorList>
            <consortium name="DOE Joint Genome Institute"/>
            <person name="Riley R."/>
            <person name="Haridas S."/>
            <person name="Wolfe K.H."/>
            <person name="Lopes M.R."/>
            <person name="Hittinger C.T."/>
            <person name="Goker M."/>
            <person name="Salamov A."/>
            <person name="Wisecaver J."/>
            <person name="Long T.M."/>
            <person name="Aerts A.L."/>
            <person name="Barry K."/>
            <person name="Choi C."/>
            <person name="Clum A."/>
            <person name="Coughlan A.Y."/>
            <person name="Deshpande S."/>
            <person name="Douglass A.P."/>
            <person name="Hanson S.J."/>
            <person name="Klenk H.-P."/>
            <person name="Labutti K."/>
            <person name="Lapidus A."/>
            <person name="Lindquist E."/>
            <person name="Lipzen A."/>
            <person name="Meier-Kolthoff J.P."/>
            <person name="Ohm R.A."/>
            <person name="Otillar R.P."/>
            <person name="Pangilinan J."/>
            <person name="Peng Y."/>
            <person name="Rokas A."/>
            <person name="Rosa C.A."/>
            <person name="Scheuner C."/>
            <person name="Sibirny A.A."/>
            <person name="Slot J.C."/>
            <person name="Stielow J.B."/>
            <person name="Sun H."/>
            <person name="Kurtzman C.P."/>
            <person name="Blackwell M."/>
            <person name="Grigoriev I.V."/>
            <person name="Jeffries T.W."/>
        </authorList>
    </citation>
    <scope>NUCLEOTIDE SEQUENCE [LARGE SCALE GENOMIC DNA]</scope>
    <source>
        <strain evidence="15">NRRL Y-1933</strain>
    </source>
</reference>
<feature type="domain" description="C2H2-type" evidence="13">
    <location>
        <begin position="138"/>
        <end position="172"/>
    </location>
</feature>
<feature type="domain" description="C2H2-type" evidence="13">
    <location>
        <begin position="82"/>
        <end position="109"/>
    </location>
</feature>
<evidence type="ECO:0000313" key="15">
    <source>
        <dbReference type="Proteomes" id="UP000095085"/>
    </source>
</evidence>
<dbReference type="GO" id="GO:0071248">
    <property type="term" value="P:cellular response to metal ion"/>
    <property type="evidence" value="ECO:0007669"/>
    <property type="project" value="UniProtKB-ARBA"/>
</dbReference>
<keyword evidence="2" id="KW-0479">Metal-binding</keyword>
<evidence type="ECO:0000256" key="11">
    <source>
        <dbReference type="PROSITE-ProRule" id="PRU00042"/>
    </source>
</evidence>
<organism evidence="14 15">
    <name type="scientific">Hyphopichia burtonii NRRL Y-1933</name>
    <dbReference type="NCBI Taxonomy" id="984485"/>
    <lineage>
        <taxon>Eukaryota</taxon>
        <taxon>Fungi</taxon>
        <taxon>Dikarya</taxon>
        <taxon>Ascomycota</taxon>
        <taxon>Saccharomycotina</taxon>
        <taxon>Pichiomycetes</taxon>
        <taxon>Debaryomycetaceae</taxon>
        <taxon>Hyphopichia</taxon>
    </lineage>
</organism>
<evidence type="ECO:0000256" key="6">
    <source>
        <dbReference type="ARBA" id="ARBA00023015"/>
    </source>
</evidence>
<dbReference type="GO" id="GO:0008270">
    <property type="term" value="F:zinc ion binding"/>
    <property type="evidence" value="ECO:0007669"/>
    <property type="project" value="UniProtKB-KW"/>
</dbReference>
<gene>
    <name evidence="14" type="ORF">HYPBUDRAFT_111012</name>
</gene>
<keyword evidence="7" id="KW-0804">Transcription</keyword>
<evidence type="ECO:0000256" key="5">
    <source>
        <dbReference type="ARBA" id="ARBA00022833"/>
    </source>
</evidence>
<feature type="domain" description="C2H2-type" evidence="13">
    <location>
        <begin position="110"/>
        <end position="137"/>
    </location>
</feature>
<dbReference type="PROSITE" id="PS00028">
    <property type="entry name" value="ZINC_FINGER_C2H2_1"/>
    <property type="match status" value="2"/>
</dbReference>
<dbReference type="EMBL" id="KV454542">
    <property type="protein sequence ID" value="ODV66747.1"/>
    <property type="molecule type" value="Genomic_DNA"/>
</dbReference>
<name>A0A1E4RHJ5_9ASCO</name>
<comment type="similarity">
    <text evidence="9">Belongs to the pacC/RIM101 family.</text>
</comment>
<dbReference type="InterPro" id="IPR036236">
    <property type="entry name" value="Znf_C2H2_sf"/>
</dbReference>
<dbReference type="Proteomes" id="UP000095085">
    <property type="component" value="Unassembled WGS sequence"/>
</dbReference>
<evidence type="ECO:0000259" key="13">
    <source>
        <dbReference type="PROSITE" id="PS50157"/>
    </source>
</evidence>
<dbReference type="FunFam" id="3.30.160.60:FF:000100">
    <property type="entry name" value="Zinc finger 45-like"/>
    <property type="match status" value="1"/>
</dbReference>
<proteinExistence type="inferred from homology"/>
<evidence type="ECO:0000256" key="8">
    <source>
        <dbReference type="ARBA" id="ARBA00023242"/>
    </source>
</evidence>
<accession>A0A1E4RHJ5</accession>
<evidence type="ECO:0000256" key="4">
    <source>
        <dbReference type="ARBA" id="ARBA00022771"/>
    </source>
</evidence>
<evidence type="ECO:0000256" key="2">
    <source>
        <dbReference type="ARBA" id="ARBA00022723"/>
    </source>
</evidence>
<evidence type="ECO:0000256" key="7">
    <source>
        <dbReference type="ARBA" id="ARBA00023163"/>
    </source>
</evidence>
<dbReference type="GeneID" id="30993353"/>
<evidence type="ECO:0000256" key="1">
    <source>
        <dbReference type="ARBA" id="ARBA00004123"/>
    </source>
</evidence>
<dbReference type="SMART" id="SM00355">
    <property type="entry name" value="ZnF_C2H2"/>
    <property type="match status" value="2"/>
</dbReference>
<dbReference type="GO" id="GO:0071468">
    <property type="term" value="P:cellular response to acidic pH"/>
    <property type="evidence" value="ECO:0007669"/>
    <property type="project" value="UniProtKB-ARBA"/>
</dbReference>
<dbReference type="PROSITE" id="PS50157">
    <property type="entry name" value="ZINC_FINGER_C2H2_2"/>
    <property type="match status" value="3"/>
</dbReference>
<dbReference type="PANTHER" id="PTHR24394:SF44">
    <property type="entry name" value="ZINC FINGER PROTEIN 271-LIKE"/>
    <property type="match status" value="1"/>
</dbReference>
<dbReference type="SUPFAM" id="SSF57667">
    <property type="entry name" value="beta-beta-alpha zinc fingers"/>
    <property type="match status" value="1"/>
</dbReference>
<dbReference type="AlphaFoldDB" id="A0A1E4RHJ5"/>
<dbReference type="RefSeq" id="XP_020075814.1">
    <property type="nucleotide sequence ID" value="XM_020218803.1"/>
</dbReference>
<dbReference type="Gene3D" id="3.30.160.60">
    <property type="entry name" value="Classic Zinc Finger"/>
    <property type="match status" value="3"/>
</dbReference>
<feature type="region of interest" description="Disordered" evidence="12">
    <location>
        <begin position="25"/>
        <end position="47"/>
    </location>
</feature>
<sequence length="210" mass="24271">MHYDTQHPVLPHLYNYSQQQPKTYPISPASLPASLNDKESSSSPEKLPIDYSSIVSYTISPSLKRRRRSTKSNSKDIGDMQYSCLQCSKVFQKAYNLKSHMKTHSTEKPFKCSICSKAFARSHDKKRHELLHAGKKNFKCEGFLKDGKTRWGCGKKFARSDALSRHFRTETGWLCIKPLMDEAKTLDAQKIPKTEEFYDNSNFIRRLIQK</sequence>
<evidence type="ECO:0000256" key="3">
    <source>
        <dbReference type="ARBA" id="ARBA00022737"/>
    </source>
</evidence>
<evidence type="ECO:0000256" key="9">
    <source>
        <dbReference type="ARBA" id="ARBA00038089"/>
    </source>
</evidence>
<dbReference type="FunFam" id="3.30.160.60:FF:000181">
    <property type="entry name" value="C2H2 type zinc finger protein"/>
    <property type="match status" value="1"/>
</dbReference>
<dbReference type="STRING" id="984485.A0A1E4RHJ5"/>
<dbReference type="GO" id="GO:0000981">
    <property type="term" value="F:DNA-binding transcription factor activity, RNA polymerase II-specific"/>
    <property type="evidence" value="ECO:0007669"/>
    <property type="project" value="TreeGrafter"/>
</dbReference>
<dbReference type="GO" id="GO:0005634">
    <property type="term" value="C:nucleus"/>
    <property type="evidence" value="ECO:0007669"/>
    <property type="project" value="UniProtKB-SubCell"/>
</dbReference>
<dbReference type="OrthoDB" id="8117402at2759"/>
<dbReference type="InterPro" id="IPR013087">
    <property type="entry name" value="Znf_C2H2_type"/>
</dbReference>
<dbReference type="Pfam" id="PF00096">
    <property type="entry name" value="zf-C2H2"/>
    <property type="match status" value="2"/>
</dbReference>
<keyword evidence="15" id="KW-1185">Reference proteome</keyword>
<dbReference type="PANTHER" id="PTHR24394">
    <property type="entry name" value="ZINC FINGER PROTEIN"/>
    <property type="match status" value="1"/>
</dbReference>
<keyword evidence="6" id="KW-0805">Transcription regulation</keyword>
<keyword evidence="4 11" id="KW-0863">Zinc-finger</keyword>
<evidence type="ECO:0000256" key="12">
    <source>
        <dbReference type="SAM" id="MobiDB-lite"/>
    </source>
</evidence>
<keyword evidence="3" id="KW-0677">Repeat</keyword>
<comment type="subcellular location">
    <subcellularLocation>
        <location evidence="1">Nucleus</location>
    </subcellularLocation>
</comment>